<dbReference type="RefSeq" id="WP_043068230.1">
    <property type="nucleotide sequence ID" value="NZ_BJOA01000224.1"/>
</dbReference>
<dbReference type="PATRIC" id="fig|47500.12.peg.1540"/>
<dbReference type="SUPFAM" id="SSF54631">
    <property type="entry name" value="CBS-domain pair"/>
    <property type="match status" value="1"/>
</dbReference>
<evidence type="ECO:0000259" key="3">
    <source>
        <dbReference type="PROSITE" id="PS51371"/>
    </source>
</evidence>
<dbReference type="PROSITE" id="PS51371">
    <property type="entry name" value="CBS"/>
    <property type="match status" value="2"/>
</dbReference>
<dbReference type="InterPro" id="IPR000644">
    <property type="entry name" value="CBS_dom"/>
</dbReference>
<dbReference type="InterPro" id="IPR051257">
    <property type="entry name" value="Diverse_CBS-Domain"/>
</dbReference>
<dbReference type="STRING" id="47500.AF333_25590"/>
<dbReference type="Pfam" id="PF00571">
    <property type="entry name" value="CBS"/>
    <property type="match status" value="2"/>
</dbReference>
<reference evidence="4 6" key="1">
    <citation type="submission" date="2015-07" db="EMBL/GenBank/DDBJ databases">
        <title>Fjat-14205 dsm 2895.</title>
        <authorList>
            <person name="Liu B."/>
            <person name="Wang J."/>
            <person name="Zhu Y."/>
            <person name="Liu G."/>
            <person name="Chen Q."/>
            <person name="Chen Z."/>
            <person name="Lan J."/>
            <person name="Che J."/>
            <person name="Ge C."/>
            <person name="Shi H."/>
            <person name="Pan Z."/>
            <person name="Liu X."/>
        </authorList>
    </citation>
    <scope>NUCLEOTIDE SEQUENCE [LARGE SCALE GENOMIC DNA]</scope>
    <source>
        <strain evidence="4 6">DSM 2895</strain>
    </source>
</reference>
<accession>A0A0D1XYN9</accession>
<protein>
    <submittedName>
        <fullName evidence="4 5">CBS domain-containing protein</fullName>
    </submittedName>
</protein>
<evidence type="ECO:0000256" key="1">
    <source>
        <dbReference type="ARBA" id="ARBA00023122"/>
    </source>
</evidence>
<feature type="domain" description="CBS" evidence="3">
    <location>
        <begin position="9"/>
        <end position="65"/>
    </location>
</feature>
<name>A0A0D1XYN9_ANEMI</name>
<reference evidence="5 7" key="2">
    <citation type="submission" date="2016-10" db="EMBL/GenBank/DDBJ databases">
        <authorList>
            <person name="de Groot N.N."/>
        </authorList>
    </citation>
    <scope>NUCLEOTIDE SEQUENCE [LARGE SCALE GENOMIC DNA]</scope>
    <source>
        <strain evidence="5 7">DSM 2895</strain>
    </source>
</reference>
<dbReference type="InterPro" id="IPR046342">
    <property type="entry name" value="CBS_dom_sf"/>
</dbReference>
<evidence type="ECO:0000313" key="7">
    <source>
        <dbReference type="Proteomes" id="UP000182836"/>
    </source>
</evidence>
<dbReference type="SMART" id="SM00116">
    <property type="entry name" value="CBS"/>
    <property type="match status" value="2"/>
</dbReference>
<feature type="domain" description="CBS" evidence="3">
    <location>
        <begin position="73"/>
        <end position="128"/>
    </location>
</feature>
<dbReference type="Proteomes" id="UP000182836">
    <property type="component" value="Unassembled WGS sequence"/>
</dbReference>
<evidence type="ECO:0000256" key="2">
    <source>
        <dbReference type="PROSITE-ProRule" id="PRU00703"/>
    </source>
</evidence>
<sequence>MSQRLQDIMTRQVATVQPHQSLEEAARIMNDYNVGAVPVVENGQCVGMITDRDIAIRASAQNRDSQTQVRNVMTHNIVTAPAQMDVHEAADLMAKNQIRRLPVVDNNQVVGIVALGDLAVQNIYRNEAGDALSDISQNNPTQG</sequence>
<dbReference type="GeneID" id="42308500"/>
<dbReference type="AlphaFoldDB" id="A0A0D1XYN9"/>
<organism evidence="4 6">
    <name type="scientific">Aneurinibacillus migulanus</name>
    <name type="common">Bacillus migulanus</name>
    <dbReference type="NCBI Taxonomy" id="47500"/>
    <lineage>
        <taxon>Bacteria</taxon>
        <taxon>Bacillati</taxon>
        <taxon>Bacillota</taxon>
        <taxon>Bacilli</taxon>
        <taxon>Bacillales</taxon>
        <taxon>Paenibacillaceae</taxon>
        <taxon>Aneurinibacillus group</taxon>
        <taxon>Aneurinibacillus</taxon>
    </lineage>
</organism>
<dbReference type="EMBL" id="LGUG01000004">
    <property type="protein sequence ID" value="KON98303.1"/>
    <property type="molecule type" value="Genomic_DNA"/>
</dbReference>
<proteinExistence type="predicted"/>
<dbReference type="PANTHER" id="PTHR43080">
    <property type="entry name" value="CBS DOMAIN-CONTAINING PROTEIN CBSX3, MITOCHONDRIAL"/>
    <property type="match status" value="1"/>
</dbReference>
<dbReference type="PANTHER" id="PTHR43080:SF2">
    <property type="entry name" value="CBS DOMAIN-CONTAINING PROTEIN"/>
    <property type="match status" value="1"/>
</dbReference>
<keyword evidence="6" id="KW-1185">Reference proteome</keyword>
<dbReference type="Gene3D" id="3.10.580.10">
    <property type="entry name" value="CBS-domain"/>
    <property type="match status" value="1"/>
</dbReference>
<dbReference type="EMBL" id="FNED01000001">
    <property type="protein sequence ID" value="SDI12049.1"/>
    <property type="molecule type" value="Genomic_DNA"/>
</dbReference>
<evidence type="ECO:0000313" key="5">
    <source>
        <dbReference type="EMBL" id="SDI12049.1"/>
    </source>
</evidence>
<dbReference type="CDD" id="cd04622">
    <property type="entry name" value="CBS_pair_HRP1_like"/>
    <property type="match status" value="1"/>
</dbReference>
<dbReference type="Proteomes" id="UP000037269">
    <property type="component" value="Unassembled WGS sequence"/>
</dbReference>
<dbReference type="OrthoDB" id="9802114at2"/>
<evidence type="ECO:0000313" key="6">
    <source>
        <dbReference type="Proteomes" id="UP000037269"/>
    </source>
</evidence>
<gene>
    <name evidence="4" type="ORF">AF333_25590</name>
    <name evidence="5" type="ORF">SAMN04487909_101611</name>
</gene>
<keyword evidence="1 2" id="KW-0129">CBS domain</keyword>
<evidence type="ECO:0000313" key="4">
    <source>
        <dbReference type="EMBL" id="KON98303.1"/>
    </source>
</evidence>